<evidence type="ECO:0000256" key="8">
    <source>
        <dbReference type="RuleBase" id="RU364063"/>
    </source>
</evidence>
<evidence type="ECO:0000256" key="5">
    <source>
        <dbReference type="ARBA" id="ARBA00022840"/>
    </source>
</evidence>
<gene>
    <name evidence="8 10" type="primary">dnaX</name>
    <name evidence="10" type="ORF">MC378_03945</name>
</gene>
<dbReference type="SMART" id="SM00382">
    <property type="entry name" value="AAA"/>
    <property type="match status" value="1"/>
</dbReference>
<dbReference type="AlphaFoldDB" id="A0A9X1VMG8"/>
<dbReference type="GO" id="GO:0009360">
    <property type="term" value="C:DNA polymerase III complex"/>
    <property type="evidence" value="ECO:0007669"/>
    <property type="project" value="InterPro"/>
</dbReference>
<keyword evidence="6 8" id="KW-0239">DNA-directed DNA polymerase</keyword>
<evidence type="ECO:0000256" key="7">
    <source>
        <dbReference type="ARBA" id="ARBA00049244"/>
    </source>
</evidence>
<comment type="caution">
    <text evidence="10">The sequence shown here is derived from an EMBL/GenBank/DDBJ whole genome shotgun (WGS) entry which is preliminary data.</text>
</comment>
<keyword evidence="2" id="KW-0479">Metal-binding</keyword>
<comment type="similarity">
    <text evidence="1 8">Belongs to the DnaX/STICHEL family.</text>
</comment>
<name>A0A9X1VMG8_9FLAO</name>
<protein>
    <recommendedName>
        <fullName evidence="8">DNA polymerase III subunit gamma/tau</fullName>
        <ecNumber evidence="8">2.7.7.7</ecNumber>
    </recommendedName>
</protein>
<keyword evidence="11" id="KW-1185">Reference proteome</keyword>
<keyword evidence="8 10" id="KW-0548">Nucleotidyltransferase</keyword>
<dbReference type="CDD" id="cd00009">
    <property type="entry name" value="AAA"/>
    <property type="match status" value="1"/>
</dbReference>
<evidence type="ECO:0000256" key="3">
    <source>
        <dbReference type="ARBA" id="ARBA00022741"/>
    </source>
</evidence>
<dbReference type="Pfam" id="PF22608">
    <property type="entry name" value="DNAX_ATPase_lid"/>
    <property type="match status" value="1"/>
</dbReference>
<dbReference type="InterPro" id="IPR045085">
    <property type="entry name" value="HLD_clamp_pol_III_gamma_tau"/>
</dbReference>
<evidence type="ECO:0000259" key="9">
    <source>
        <dbReference type="SMART" id="SM00382"/>
    </source>
</evidence>
<dbReference type="GO" id="GO:0005524">
    <property type="term" value="F:ATP binding"/>
    <property type="evidence" value="ECO:0007669"/>
    <property type="project" value="UniProtKB-KW"/>
</dbReference>
<dbReference type="PANTHER" id="PTHR11669">
    <property type="entry name" value="REPLICATION FACTOR C / DNA POLYMERASE III GAMMA-TAU SUBUNIT"/>
    <property type="match status" value="1"/>
</dbReference>
<comment type="catalytic activity">
    <reaction evidence="7 8">
        <text>DNA(n) + a 2'-deoxyribonucleoside 5'-triphosphate = DNA(n+1) + diphosphate</text>
        <dbReference type="Rhea" id="RHEA:22508"/>
        <dbReference type="Rhea" id="RHEA-COMP:17339"/>
        <dbReference type="Rhea" id="RHEA-COMP:17340"/>
        <dbReference type="ChEBI" id="CHEBI:33019"/>
        <dbReference type="ChEBI" id="CHEBI:61560"/>
        <dbReference type="ChEBI" id="CHEBI:173112"/>
        <dbReference type="EC" id="2.7.7.7"/>
    </reaction>
</comment>
<evidence type="ECO:0000256" key="1">
    <source>
        <dbReference type="ARBA" id="ARBA00006360"/>
    </source>
</evidence>
<dbReference type="PRINTS" id="PR00300">
    <property type="entry name" value="CLPPROTEASEA"/>
</dbReference>
<evidence type="ECO:0000256" key="2">
    <source>
        <dbReference type="ARBA" id="ARBA00022723"/>
    </source>
</evidence>
<dbReference type="Gene3D" id="1.10.8.60">
    <property type="match status" value="1"/>
</dbReference>
<keyword evidence="3 8" id="KW-0547">Nucleotide-binding</keyword>
<keyword evidence="5 8" id="KW-0067">ATP-binding</keyword>
<sequence length="562" mass="63599">MEHFIVSARKYRPHNFEDVVGQQAITNTLENAIKNNHLAQALLFTGPRGVGKTSCARILAKKINQQDAELSEDEDFAFNIFELDAASNNSVDDIRSLTDQVRIPPQTGKYKVYIIDEVHMLSQAAFNAFLKTLEEPPAHAIFILATTEKHKIIPTILSRCQIFDFKRIGVLDAKNYLKVICEKENITAEDDALHIIAQKADGAMRDALSIFDRVVSFSGKNLTREAVTENLNVLDYETYFNMTDLLLNNKIPDVLNAFNTVLGKGFEGHHFINGLASHFRDLLVAKDKATLELLEVGDAAKKKYLEQASKASIPFLMQAINKANDCDLNYRASKNQRLLVELSLMQIASITFDGEKKKSANYIIPATFFQALSPVAKQIIKPVQIQKKAPIKNTPVLEKPKLAKPILKFAEKRRSTLSLKSLQQKKETKKVVLEENYDNHPKTVFTEKELLKFWKEYHQKMIKKGENNMATALGVSTPRLGNNFTVLLNLPSTLIEDHFNEGKHKFLTFLRESLNNYAVSVSIKIDETIEVKKAYGNTGKYKLLVKKNPLLEKLCQTFELEL</sequence>
<dbReference type="NCBIfam" id="NF004046">
    <property type="entry name" value="PRK05563.1"/>
    <property type="match status" value="1"/>
</dbReference>
<dbReference type="FunFam" id="1.10.8.60:FF:000013">
    <property type="entry name" value="DNA polymerase III subunit gamma/tau"/>
    <property type="match status" value="1"/>
</dbReference>
<dbReference type="Gene3D" id="1.20.272.10">
    <property type="match status" value="1"/>
</dbReference>
<evidence type="ECO:0000313" key="10">
    <source>
        <dbReference type="EMBL" id="MCI2228308.1"/>
    </source>
</evidence>
<evidence type="ECO:0000313" key="11">
    <source>
        <dbReference type="Proteomes" id="UP001139369"/>
    </source>
</evidence>
<comment type="function">
    <text evidence="8">DNA polymerase III is a complex, multichain enzyme responsible for most of the replicative synthesis in bacteria. This DNA polymerase also exhibits 3' to 5' exonuclease activity.</text>
</comment>
<comment type="subunit">
    <text evidence="8">DNA polymerase III contains a core (composed of alpha, epsilon and theta chains) that associates with a tau subunit. This core dimerizes to form the POLIII' complex. PolIII' associates with the gamma complex (composed of gamma, delta, delta', psi and chi chains) and with the beta chain to form the complete DNA polymerase III complex.</text>
</comment>
<evidence type="ECO:0000256" key="4">
    <source>
        <dbReference type="ARBA" id="ARBA00022833"/>
    </source>
</evidence>
<keyword evidence="8 10" id="KW-0808">Transferase</keyword>
<dbReference type="EMBL" id="JAKQYM010000002">
    <property type="protein sequence ID" value="MCI2228308.1"/>
    <property type="molecule type" value="Genomic_DNA"/>
</dbReference>
<dbReference type="InterPro" id="IPR012763">
    <property type="entry name" value="DNA_pol_III_sug/sutau_N"/>
</dbReference>
<dbReference type="InterPro" id="IPR005790">
    <property type="entry name" value="DNA_polIII_delta"/>
</dbReference>
<dbReference type="Proteomes" id="UP001139369">
    <property type="component" value="Unassembled WGS sequence"/>
</dbReference>
<dbReference type="Pfam" id="PF13177">
    <property type="entry name" value="DNA_pol3_delta2"/>
    <property type="match status" value="1"/>
</dbReference>
<dbReference type="CDD" id="cd18137">
    <property type="entry name" value="HLD_clamp_pol_III_gamma_tau"/>
    <property type="match status" value="1"/>
</dbReference>
<dbReference type="InterPro" id="IPR008921">
    <property type="entry name" value="DNA_pol3_clamp-load_cplx_C"/>
</dbReference>
<evidence type="ECO:0000256" key="6">
    <source>
        <dbReference type="ARBA" id="ARBA00022932"/>
    </source>
</evidence>
<accession>A0A9X1VMG8</accession>
<dbReference type="InterPro" id="IPR003593">
    <property type="entry name" value="AAA+_ATPase"/>
</dbReference>
<dbReference type="InterPro" id="IPR027417">
    <property type="entry name" value="P-loop_NTPase"/>
</dbReference>
<dbReference type="PANTHER" id="PTHR11669:SF0">
    <property type="entry name" value="PROTEIN STICHEL-LIKE 2"/>
    <property type="match status" value="1"/>
</dbReference>
<dbReference type="SUPFAM" id="SSF48019">
    <property type="entry name" value="post-AAA+ oligomerization domain-like"/>
    <property type="match status" value="1"/>
</dbReference>
<dbReference type="EC" id="2.7.7.7" evidence="8"/>
<dbReference type="InterPro" id="IPR001270">
    <property type="entry name" value="ClpA/B"/>
</dbReference>
<dbReference type="NCBIfam" id="TIGR02397">
    <property type="entry name" value="dnaX_nterm"/>
    <property type="match status" value="1"/>
</dbReference>
<dbReference type="GO" id="GO:0003887">
    <property type="term" value="F:DNA-directed DNA polymerase activity"/>
    <property type="evidence" value="ECO:0007669"/>
    <property type="project" value="UniProtKB-KW"/>
</dbReference>
<dbReference type="InterPro" id="IPR050238">
    <property type="entry name" value="DNA_Rep/Repair_Clamp_Loader"/>
</dbReference>
<dbReference type="SUPFAM" id="SSF52540">
    <property type="entry name" value="P-loop containing nucleoside triphosphate hydrolases"/>
    <property type="match status" value="1"/>
</dbReference>
<reference evidence="10" key="1">
    <citation type="submission" date="2022-02" db="EMBL/GenBank/DDBJ databases">
        <title>Polaribacter sp. MSW13, isolated from seawater.</title>
        <authorList>
            <person name="Kristyanto S."/>
            <person name="Jung J."/>
            <person name="Jeon C.O."/>
        </authorList>
    </citation>
    <scope>NUCLEOTIDE SEQUENCE</scope>
    <source>
        <strain evidence="10">MSW13</strain>
    </source>
</reference>
<keyword evidence="4" id="KW-0862">Zinc</keyword>
<dbReference type="Gene3D" id="3.40.50.300">
    <property type="entry name" value="P-loop containing nucleotide triphosphate hydrolases"/>
    <property type="match status" value="1"/>
</dbReference>
<proteinExistence type="inferred from homology"/>
<dbReference type="NCBIfam" id="TIGR01128">
    <property type="entry name" value="holA"/>
    <property type="match status" value="1"/>
</dbReference>
<dbReference type="GO" id="GO:0003677">
    <property type="term" value="F:DNA binding"/>
    <property type="evidence" value="ECO:0007669"/>
    <property type="project" value="InterPro"/>
</dbReference>
<organism evidence="10 11">
    <name type="scientific">Polaribacter marinus</name>
    <dbReference type="NCBI Taxonomy" id="2916838"/>
    <lineage>
        <taxon>Bacteria</taxon>
        <taxon>Pseudomonadati</taxon>
        <taxon>Bacteroidota</taxon>
        <taxon>Flavobacteriia</taxon>
        <taxon>Flavobacteriales</taxon>
        <taxon>Flavobacteriaceae</taxon>
    </lineage>
</organism>
<feature type="domain" description="AAA+ ATPase" evidence="9">
    <location>
        <begin position="38"/>
        <end position="169"/>
    </location>
</feature>
<dbReference type="GO" id="GO:0006261">
    <property type="term" value="P:DNA-templated DNA replication"/>
    <property type="evidence" value="ECO:0007669"/>
    <property type="project" value="TreeGrafter"/>
</dbReference>
<dbReference type="RefSeq" id="WP_242177422.1">
    <property type="nucleotide sequence ID" value="NZ_JAKQYM010000002.1"/>
</dbReference>
<keyword evidence="8" id="KW-0235">DNA replication</keyword>
<dbReference type="GO" id="GO:0046872">
    <property type="term" value="F:metal ion binding"/>
    <property type="evidence" value="ECO:0007669"/>
    <property type="project" value="UniProtKB-KW"/>
</dbReference>